<name>A0ABM9HV27_9PROT</name>
<dbReference type="Proteomes" id="UP001154259">
    <property type="component" value="Unassembled WGS sequence"/>
</dbReference>
<accession>A0ABM9HV27</accession>
<comment type="caution">
    <text evidence="1">The sequence shown here is derived from an EMBL/GenBank/DDBJ whole genome shotgun (WGS) entry which is preliminary data.</text>
</comment>
<organism evidence="1 2">
    <name type="scientific">Commensalibacter communis</name>
    <dbReference type="NCBI Taxonomy" id="2972786"/>
    <lineage>
        <taxon>Bacteria</taxon>
        <taxon>Pseudomonadati</taxon>
        <taxon>Pseudomonadota</taxon>
        <taxon>Alphaproteobacteria</taxon>
        <taxon>Acetobacterales</taxon>
        <taxon>Acetobacteraceae</taxon>
    </lineage>
</organism>
<evidence type="ECO:0000313" key="2">
    <source>
        <dbReference type="Proteomes" id="UP001154259"/>
    </source>
</evidence>
<gene>
    <name evidence="1" type="ORF">R53529_LOCUS2382</name>
</gene>
<evidence type="ECO:0000313" key="1">
    <source>
        <dbReference type="EMBL" id="CAI3961744.1"/>
    </source>
</evidence>
<protein>
    <submittedName>
        <fullName evidence="1">Uncharacterized protein</fullName>
    </submittedName>
</protein>
<keyword evidence="2" id="KW-1185">Reference proteome</keyword>
<dbReference type="EMBL" id="CAMXCS010000017">
    <property type="protein sequence ID" value="CAI3961744.1"/>
    <property type="molecule type" value="Genomic_DNA"/>
</dbReference>
<proteinExistence type="predicted"/>
<reference evidence="1" key="1">
    <citation type="submission" date="2022-10" db="EMBL/GenBank/DDBJ databases">
        <authorList>
            <person name="Botero Cardona J."/>
        </authorList>
    </citation>
    <scope>NUCLEOTIDE SEQUENCE</scope>
    <source>
        <strain evidence="1">R-53529</strain>
    </source>
</reference>
<sequence>MSLRLQLTKSNLFEVKSNLFEVKSNLFEVKSNLFEVKSTRSKQYLLYLKVTLLY</sequence>